<protein>
    <recommendedName>
        <fullName evidence="3">Uroporphyrinogen decarboxylase (URO-D) domain-containing protein</fullName>
    </recommendedName>
</protein>
<organism evidence="1 2">
    <name type="scientific">Rhizomicrobium electricum</name>
    <dbReference type="NCBI Taxonomy" id="480070"/>
    <lineage>
        <taxon>Bacteria</taxon>
        <taxon>Pseudomonadati</taxon>
        <taxon>Pseudomonadota</taxon>
        <taxon>Alphaproteobacteria</taxon>
        <taxon>Micropepsales</taxon>
        <taxon>Micropepsaceae</taxon>
        <taxon>Rhizomicrobium</taxon>
    </lineage>
</organism>
<gene>
    <name evidence="1" type="ORF">GCM10008942_17790</name>
</gene>
<accession>A0ABN1EMH3</accession>
<evidence type="ECO:0008006" key="3">
    <source>
        <dbReference type="Google" id="ProtNLM"/>
    </source>
</evidence>
<name>A0ABN1EMH3_9PROT</name>
<sequence length="290" mass="32310">MSTIDQIVFGDNQFFGINHMSQDKAQQLAERFHDLDAIFSVYDAAIDAGLRAVMLNSNSRAAEICDRFRSNPSRYAGLSWYPSIPYPHKYANWVAEKGIVGTLNDVLFQKGRLSGIGKLAQGGLALMSMDIVRMMKMLVDAEMQMFDGLNIKVVFLQNIVTDLLLGLDTADIFREYCEHVRRKYGAMPGLITQNMPYLRNKLMEWGISGVVICSSINKIGYLMSPGVEAYKQALAENDPEAFPMMAMSTLASGAVPPKEAYDFVNSLNIQSVVFGASSRPHIEETIRLIK</sequence>
<reference evidence="1 2" key="1">
    <citation type="journal article" date="2019" name="Int. J. Syst. Evol. Microbiol.">
        <title>The Global Catalogue of Microorganisms (GCM) 10K type strain sequencing project: providing services to taxonomists for standard genome sequencing and annotation.</title>
        <authorList>
            <consortium name="The Broad Institute Genomics Platform"/>
            <consortium name="The Broad Institute Genome Sequencing Center for Infectious Disease"/>
            <person name="Wu L."/>
            <person name="Ma J."/>
        </authorList>
    </citation>
    <scope>NUCLEOTIDE SEQUENCE [LARGE SCALE GENOMIC DNA]</scope>
    <source>
        <strain evidence="1 2">JCM 15089</strain>
    </source>
</reference>
<dbReference type="EMBL" id="BAAADD010000004">
    <property type="protein sequence ID" value="GAA0569531.1"/>
    <property type="molecule type" value="Genomic_DNA"/>
</dbReference>
<proteinExistence type="predicted"/>
<dbReference type="RefSeq" id="WP_166929622.1">
    <property type="nucleotide sequence ID" value="NZ_BAAADD010000004.1"/>
</dbReference>
<keyword evidence="2" id="KW-1185">Reference proteome</keyword>
<dbReference type="Proteomes" id="UP001499951">
    <property type="component" value="Unassembled WGS sequence"/>
</dbReference>
<evidence type="ECO:0000313" key="2">
    <source>
        <dbReference type="Proteomes" id="UP001499951"/>
    </source>
</evidence>
<evidence type="ECO:0000313" key="1">
    <source>
        <dbReference type="EMBL" id="GAA0569531.1"/>
    </source>
</evidence>
<comment type="caution">
    <text evidence="1">The sequence shown here is derived from an EMBL/GenBank/DDBJ whole genome shotgun (WGS) entry which is preliminary data.</text>
</comment>